<sequence length="403" mass="42313">MATEILIPKLGLTMTEGTVDVWDKAVGDQVASGELLCTISSEKLTYDVEAPAAGYLLKICVAEGEDAPVKAPIGFIGAENEAIPETTAATTEAAPPATAAPAPEQTIAQSQSEAAVAATSRILITPLARKIAADHQLDYAQLKGTGGNQRITKRDILAALAQKDLAPAETPAAAPAAGLSGMRQQIARHMLTSLQTTAQLTLQRKVDLTALLAFKADLKAKITPPPADGQLSLTTLLARAVCLALQATPEMNANYQDGQYTKIADVNLGIAVGLDNGLIVPVIQKAQTMTLTQLGQQLKAKIAAAQNGTLTAADYHGGTFTITNLGHENIEYFTPVLNTPEIGILGVGALAQTLKLSENNDVVAASELPLSFTFDHQIIDGQQAAQFLDRIAVNLQNPYQLIL</sequence>
<dbReference type="InterPro" id="IPR000089">
    <property type="entry name" value="Biotin_lipoyl"/>
</dbReference>
<dbReference type="PANTHER" id="PTHR23151:SF90">
    <property type="entry name" value="DIHYDROLIPOYLLYSINE-RESIDUE ACETYLTRANSFERASE COMPONENT OF PYRUVATE DEHYDROGENASE COMPLEX, MITOCHONDRIAL-RELATED"/>
    <property type="match status" value="1"/>
</dbReference>
<keyword evidence="8" id="KW-1185">Reference proteome</keyword>
<dbReference type="InterPro" id="IPR023213">
    <property type="entry name" value="CAT-like_dom_sf"/>
</dbReference>
<protein>
    <recommendedName>
        <fullName evidence="4">Dihydrolipoamide acetyltransferase component of pyruvate dehydrogenase complex</fullName>
        <ecNumber evidence="4">2.3.1.-</ecNumber>
    </recommendedName>
</protein>
<dbReference type="InterPro" id="IPR036625">
    <property type="entry name" value="E3-bd_dom_sf"/>
</dbReference>
<name>A0ABW4J2Y6_9LACO</name>
<organism evidence="7 8">
    <name type="scientific">Agrilactobacillus yilanensis</name>
    <dbReference type="NCBI Taxonomy" id="2485997"/>
    <lineage>
        <taxon>Bacteria</taxon>
        <taxon>Bacillati</taxon>
        <taxon>Bacillota</taxon>
        <taxon>Bacilli</taxon>
        <taxon>Lactobacillales</taxon>
        <taxon>Lactobacillaceae</taxon>
        <taxon>Agrilactobacillus</taxon>
    </lineage>
</organism>
<dbReference type="GO" id="GO:0016746">
    <property type="term" value="F:acyltransferase activity"/>
    <property type="evidence" value="ECO:0007669"/>
    <property type="project" value="UniProtKB-KW"/>
</dbReference>
<keyword evidence="4 7" id="KW-0012">Acyltransferase</keyword>
<dbReference type="PANTHER" id="PTHR23151">
    <property type="entry name" value="DIHYDROLIPOAMIDE ACETYL/SUCCINYL-TRANSFERASE-RELATED"/>
    <property type="match status" value="1"/>
</dbReference>
<evidence type="ECO:0000259" key="5">
    <source>
        <dbReference type="PROSITE" id="PS50968"/>
    </source>
</evidence>
<evidence type="ECO:0000256" key="2">
    <source>
        <dbReference type="ARBA" id="ARBA00007317"/>
    </source>
</evidence>
<dbReference type="RefSeq" id="WP_125712359.1">
    <property type="nucleotide sequence ID" value="NZ_JBHTOP010000002.1"/>
</dbReference>
<dbReference type="PROSITE" id="PS51826">
    <property type="entry name" value="PSBD"/>
    <property type="match status" value="1"/>
</dbReference>
<comment type="cofactor">
    <cofactor evidence="1 4">
        <name>(R)-lipoate</name>
        <dbReference type="ChEBI" id="CHEBI:83088"/>
    </cofactor>
</comment>
<comment type="similarity">
    <text evidence="2 4">Belongs to the 2-oxoacid dehydrogenase family.</text>
</comment>
<dbReference type="Pfam" id="PF02817">
    <property type="entry name" value="E3_binding"/>
    <property type="match status" value="1"/>
</dbReference>
<accession>A0ABW4J2Y6</accession>
<reference evidence="8" key="1">
    <citation type="journal article" date="2019" name="Int. J. Syst. Evol. Microbiol.">
        <title>The Global Catalogue of Microorganisms (GCM) 10K type strain sequencing project: providing services to taxonomists for standard genome sequencing and annotation.</title>
        <authorList>
            <consortium name="The Broad Institute Genomics Platform"/>
            <consortium name="The Broad Institute Genome Sequencing Center for Infectious Disease"/>
            <person name="Wu L."/>
            <person name="Ma J."/>
        </authorList>
    </citation>
    <scope>NUCLEOTIDE SEQUENCE [LARGE SCALE GENOMIC DNA]</scope>
    <source>
        <strain evidence="8">CCM 8896</strain>
    </source>
</reference>
<dbReference type="SUPFAM" id="SSF51230">
    <property type="entry name" value="Single hybrid motif"/>
    <property type="match status" value="1"/>
</dbReference>
<feature type="domain" description="Lipoyl-binding" evidence="5">
    <location>
        <begin position="2"/>
        <end position="77"/>
    </location>
</feature>
<proteinExistence type="inferred from homology"/>
<evidence type="ECO:0000313" key="7">
    <source>
        <dbReference type="EMBL" id="MFD1670709.1"/>
    </source>
</evidence>
<dbReference type="SUPFAM" id="SSF47005">
    <property type="entry name" value="Peripheral subunit-binding domain of 2-oxo acid dehydrogenase complex"/>
    <property type="match status" value="1"/>
</dbReference>
<dbReference type="InterPro" id="IPR045257">
    <property type="entry name" value="E2/Pdx1"/>
</dbReference>
<dbReference type="Proteomes" id="UP001597267">
    <property type="component" value="Unassembled WGS sequence"/>
</dbReference>
<dbReference type="InterPro" id="IPR001078">
    <property type="entry name" value="2-oxoacid_DH_actylTfrase"/>
</dbReference>
<evidence type="ECO:0000256" key="3">
    <source>
        <dbReference type="ARBA" id="ARBA00022823"/>
    </source>
</evidence>
<dbReference type="SUPFAM" id="SSF52777">
    <property type="entry name" value="CoA-dependent acyltransferases"/>
    <property type="match status" value="1"/>
</dbReference>
<dbReference type="Gene3D" id="2.40.50.100">
    <property type="match status" value="1"/>
</dbReference>
<dbReference type="PROSITE" id="PS50968">
    <property type="entry name" value="BIOTINYL_LIPOYL"/>
    <property type="match status" value="1"/>
</dbReference>
<feature type="domain" description="Peripheral subunit-binding (PSBD)" evidence="6">
    <location>
        <begin position="123"/>
        <end position="160"/>
    </location>
</feature>
<dbReference type="EC" id="2.3.1.-" evidence="4"/>
<evidence type="ECO:0000256" key="1">
    <source>
        <dbReference type="ARBA" id="ARBA00001938"/>
    </source>
</evidence>
<dbReference type="InterPro" id="IPR004167">
    <property type="entry name" value="PSBD"/>
</dbReference>
<dbReference type="Pfam" id="PF00364">
    <property type="entry name" value="Biotin_lipoyl"/>
    <property type="match status" value="1"/>
</dbReference>
<keyword evidence="4 7" id="KW-0808">Transferase</keyword>
<dbReference type="CDD" id="cd06849">
    <property type="entry name" value="lipoyl_domain"/>
    <property type="match status" value="1"/>
</dbReference>
<comment type="caution">
    <text evidence="7">The sequence shown here is derived from an EMBL/GenBank/DDBJ whole genome shotgun (WGS) entry which is preliminary data.</text>
</comment>
<evidence type="ECO:0000256" key="4">
    <source>
        <dbReference type="RuleBase" id="RU003423"/>
    </source>
</evidence>
<dbReference type="Pfam" id="PF00198">
    <property type="entry name" value="2-oxoacid_dh"/>
    <property type="match status" value="1"/>
</dbReference>
<keyword evidence="3 4" id="KW-0450">Lipoyl</keyword>
<dbReference type="InterPro" id="IPR011053">
    <property type="entry name" value="Single_hybrid_motif"/>
</dbReference>
<evidence type="ECO:0000313" key="8">
    <source>
        <dbReference type="Proteomes" id="UP001597267"/>
    </source>
</evidence>
<dbReference type="EMBL" id="JBHTOP010000002">
    <property type="protein sequence ID" value="MFD1670709.1"/>
    <property type="molecule type" value="Genomic_DNA"/>
</dbReference>
<gene>
    <name evidence="7" type="ORF">ACFQ5M_01220</name>
</gene>
<dbReference type="Gene3D" id="4.10.320.10">
    <property type="entry name" value="E3-binding domain"/>
    <property type="match status" value="1"/>
</dbReference>
<evidence type="ECO:0000259" key="6">
    <source>
        <dbReference type="PROSITE" id="PS51826"/>
    </source>
</evidence>
<dbReference type="Gene3D" id="3.30.559.10">
    <property type="entry name" value="Chloramphenicol acetyltransferase-like domain"/>
    <property type="match status" value="1"/>
</dbReference>